<sequence length="66" mass="7396">MTTSIKMGYAYQHARSYTIKDQDPDQSDSMVLPPKLPSHLSACRLLVKAQASRAFNNGPMAQHDIY</sequence>
<dbReference type="Proteomes" id="UP000053647">
    <property type="component" value="Unassembled WGS sequence"/>
</dbReference>
<evidence type="ECO:0000313" key="1">
    <source>
        <dbReference type="EMBL" id="KIJ07427.1"/>
    </source>
</evidence>
<protein>
    <submittedName>
        <fullName evidence="1">Uncharacterized protein</fullName>
    </submittedName>
</protein>
<proteinExistence type="predicted"/>
<dbReference type="EMBL" id="KN819894">
    <property type="protein sequence ID" value="KIJ07427.1"/>
    <property type="molecule type" value="Genomic_DNA"/>
</dbReference>
<name>A0A0C9THD8_PAXIN</name>
<organism evidence="1 2">
    <name type="scientific">Paxillus involutus ATCC 200175</name>
    <dbReference type="NCBI Taxonomy" id="664439"/>
    <lineage>
        <taxon>Eukaryota</taxon>
        <taxon>Fungi</taxon>
        <taxon>Dikarya</taxon>
        <taxon>Basidiomycota</taxon>
        <taxon>Agaricomycotina</taxon>
        <taxon>Agaricomycetes</taxon>
        <taxon>Agaricomycetidae</taxon>
        <taxon>Boletales</taxon>
        <taxon>Paxilineae</taxon>
        <taxon>Paxillaceae</taxon>
        <taxon>Paxillus</taxon>
    </lineage>
</organism>
<evidence type="ECO:0000313" key="2">
    <source>
        <dbReference type="Proteomes" id="UP000053647"/>
    </source>
</evidence>
<gene>
    <name evidence="1" type="ORF">PAXINDRAFT_19378</name>
</gene>
<reference evidence="2" key="2">
    <citation type="submission" date="2015-01" db="EMBL/GenBank/DDBJ databases">
        <title>Evolutionary Origins and Diversification of the Mycorrhizal Mutualists.</title>
        <authorList>
            <consortium name="DOE Joint Genome Institute"/>
            <consortium name="Mycorrhizal Genomics Consortium"/>
            <person name="Kohler A."/>
            <person name="Kuo A."/>
            <person name="Nagy L.G."/>
            <person name="Floudas D."/>
            <person name="Copeland A."/>
            <person name="Barry K.W."/>
            <person name="Cichocki N."/>
            <person name="Veneault-Fourrey C."/>
            <person name="LaButti K."/>
            <person name="Lindquist E.A."/>
            <person name="Lipzen A."/>
            <person name="Lundell T."/>
            <person name="Morin E."/>
            <person name="Murat C."/>
            <person name="Riley R."/>
            <person name="Ohm R."/>
            <person name="Sun H."/>
            <person name="Tunlid A."/>
            <person name="Henrissat B."/>
            <person name="Grigoriev I.V."/>
            <person name="Hibbett D.S."/>
            <person name="Martin F."/>
        </authorList>
    </citation>
    <scope>NUCLEOTIDE SEQUENCE [LARGE SCALE GENOMIC DNA]</scope>
    <source>
        <strain evidence="2">ATCC 200175</strain>
    </source>
</reference>
<dbReference type="HOGENOM" id="CLU_2831874_0_0_1"/>
<keyword evidence="2" id="KW-1185">Reference proteome</keyword>
<dbReference type="AlphaFoldDB" id="A0A0C9THD8"/>
<reference evidence="1 2" key="1">
    <citation type="submission" date="2014-06" db="EMBL/GenBank/DDBJ databases">
        <authorList>
            <consortium name="DOE Joint Genome Institute"/>
            <person name="Kuo A."/>
            <person name="Kohler A."/>
            <person name="Nagy L.G."/>
            <person name="Floudas D."/>
            <person name="Copeland A."/>
            <person name="Barry K.W."/>
            <person name="Cichocki N."/>
            <person name="Veneault-Fourrey C."/>
            <person name="LaButti K."/>
            <person name="Lindquist E.A."/>
            <person name="Lipzen A."/>
            <person name="Lundell T."/>
            <person name="Morin E."/>
            <person name="Murat C."/>
            <person name="Sun H."/>
            <person name="Tunlid A."/>
            <person name="Henrissat B."/>
            <person name="Grigoriev I.V."/>
            <person name="Hibbett D.S."/>
            <person name="Martin F."/>
            <person name="Nordberg H.P."/>
            <person name="Cantor M.N."/>
            <person name="Hua S.X."/>
        </authorList>
    </citation>
    <scope>NUCLEOTIDE SEQUENCE [LARGE SCALE GENOMIC DNA]</scope>
    <source>
        <strain evidence="1 2">ATCC 200175</strain>
    </source>
</reference>
<accession>A0A0C9THD8</accession>